<dbReference type="Pfam" id="PF08241">
    <property type="entry name" value="Methyltransf_11"/>
    <property type="match status" value="1"/>
</dbReference>
<evidence type="ECO:0000259" key="3">
    <source>
        <dbReference type="Pfam" id="PF08241"/>
    </source>
</evidence>
<dbReference type="InterPro" id="IPR013216">
    <property type="entry name" value="Methyltransf_11"/>
</dbReference>
<sequence>MVAPTTTAASPPAMDRRVQRLVSGVAAAAATVSLLYLISHASTSCFPGATTLPLARFPRTSCDAASRRVVPPGRRLAKLRASARWRRRSVALASSSAFASLRGLRLLAGSSRALCLAAGAGHAVDALRAEGVGDVTGIDLVDFPPLVRRADPHHLPFSDGAFDLIFSDDPAGFSGALFPSRFAAEAERAVRSGGAIALAVDRHLDPSAVAVLFKRSRIVDQRDLTMDGSQSYAGVTSFTFNPEHTRQKEEGNQNARKQGRKTAYI</sequence>
<feature type="transmembrane region" description="Helical" evidence="2">
    <location>
        <begin position="21"/>
        <end position="38"/>
    </location>
</feature>
<dbReference type="HOGENOM" id="CLU_076466_0_0_1"/>
<evidence type="ECO:0000256" key="2">
    <source>
        <dbReference type="SAM" id="Phobius"/>
    </source>
</evidence>
<feature type="region of interest" description="Disordered" evidence="1">
    <location>
        <begin position="240"/>
        <end position="265"/>
    </location>
</feature>
<dbReference type="PANTHER" id="PTHR45085">
    <property type="entry name" value="F21J9.14"/>
    <property type="match status" value="1"/>
</dbReference>
<organism evidence="4">
    <name type="scientific">Oryza glumipatula</name>
    <dbReference type="NCBI Taxonomy" id="40148"/>
    <lineage>
        <taxon>Eukaryota</taxon>
        <taxon>Viridiplantae</taxon>
        <taxon>Streptophyta</taxon>
        <taxon>Embryophyta</taxon>
        <taxon>Tracheophyta</taxon>
        <taxon>Spermatophyta</taxon>
        <taxon>Magnoliopsida</taxon>
        <taxon>Liliopsida</taxon>
        <taxon>Poales</taxon>
        <taxon>Poaceae</taxon>
        <taxon>BOP clade</taxon>
        <taxon>Oryzoideae</taxon>
        <taxon>Oryzeae</taxon>
        <taxon>Oryzinae</taxon>
        <taxon>Oryza</taxon>
    </lineage>
</organism>
<dbReference type="PANTHER" id="PTHR45085:SF4">
    <property type="entry name" value="OS05G0500700 PROTEIN"/>
    <property type="match status" value="1"/>
</dbReference>
<keyword evidence="2" id="KW-0812">Transmembrane</keyword>
<dbReference type="Gene3D" id="3.40.50.150">
    <property type="entry name" value="Vaccinia Virus protein VP39"/>
    <property type="match status" value="1"/>
</dbReference>
<reference evidence="4" key="2">
    <citation type="submission" date="2018-05" db="EMBL/GenBank/DDBJ databases">
        <title>OgluRS3 (Oryza glumaepatula Reference Sequence Version 3).</title>
        <authorList>
            <person name="Zhang J."/>
            <person name="Kudrna D."/>
            <person name="Lee S."/>
            <person name="Talag J."/>
            <person name="Welchert J."/>
            <person name="Wing R.A."/>
        </authorList>
    </citation>
    <scope>NUCLEOTIDE SEQUENCE [LARGE SCALE GENOMIC DNA]</scope>
</reference>
<dbReference type="GO" id="GO:0008757">
    <property type="term" value="F:S-adenosylmethionine-dependent methyltransferase activity"/>
    <property type="evidence" value="ECO:0007669"/>
    <property type="project" value="InterPro"/>
</dbReference>
<dbReference type="SUPFAM" id="SSF53335">
    <property type="entry name" value="S-adenosyl-L-methionine-dependent methyltransferases"/>
    <property type="match status" value="1"/>
</dbReference>
<dbReference type="InterPro" id="IPR029063">
    <property type="entry name" value="SAM-dependent_MTases_sf"/>
</dbReference>
<keyword evidence="2" id="KW-0472">Membrane</keyword>
<dbReference type="AlphaFoldDB" id="A0A0E0A188"/>
<dbReference type="Proteomes" id="UP000026961">
    <property type="component" value="Chromosome 5"/>
</dbReference>
<dbReference type="CDD" id="cd02440">
    <property type="entry name" value="AdoMet_MTases"/>
    <property type="match status" value="1"/>
</dbReference>
<protein>
    <recommendedName>
        <fullName evidence="3">Methyltransferase type 11 domain-containing protein</fullName>
    </recommendedName>
</protein>
<reference evidence="4" key="1">
    <citation type="submission" date="2015-04" db="UniProtKB">
        <authorList>
            <consortium name="EnsemblPlants"/>
        </authorList>
    </citation>
    <scope>IDENTIFICATION</scope>
</reference>
<accession>A0A0E0A188</accession>
<proteinExistence type="predicted"/>
<evidence type="ECO:0000313" key="4">
    <source>
        <dbReference type="EnsemblPlants" id="OGLUM05G23030.1"/>
    </source>
</evidence>
<evidence type="ECO:0000256" key="1">
    <source>
        <dbReference type="SAM" id="MobiDB-lite"/>
    </source>
</evidence>
<keyword evidence="5" id="KW-1185">Reference proteome</keyword>
<evidence type="ECO:0000313" key="5">
    <source>
        <dbReference type="Proteomes" id="UP000026961"/>
    </source>
</evidence>
<dbReference type="Gramene" id="OGLUM05G23030.1">
    <property type="protein sequence ID" value="OGLUM05G23030.1"/>
    <property type="gene ID" value="OGLUM05G23030"/>
</dbReference>
<dbReference type="EnsemblPlants" id="OGLUM05G23030.1">
    <property type="protein sequence ID" value="OGLUM05G23030.1"/>
    <property type="gene ID" value="OGLUM05G23030"/>
</dbReference>
<dbReference type="eggNOG" id="ENOG502R2IK">
    <property type="taxonomic scope" value="Eukaryota"/>
</dbReference>
<keyword evidence="2" id="KW-1133">Transmembrane helix</keyword>
<feature type="domain" description="Methyltransferase type 11" evidence="3">
    <location>
        <begin position="114"/>
        <end position="197"/>
    </location>
</feature>
<dbReference type="STRING" id="40148.A0A0E0A188"/>
<name>A0A0E0A188_9ORYZ</name>